<reference evidence="6" key="1">
    <citation type="submission" date="2021-09" db="EMBL/GenBank/DDBJ databases">
        <title>The genome of Mauremys mutica provides insights into the evolution of semi-aquatic lifestyle.</title>
        <authorList>
            <person name="Gong S."/>
            <person name="Gao Y."/>
        </authorList>
    </citation>
    <scope>NUCLEOTIDE SEQUENCE</scope>
    <source>
        <strain evidence="6">MM-2020</strain>
        <tissue evidence="6">Muscle</tissue>
    </source>
</reference>
<sequence length="722" mass="81422">FLRTSLGMIDDSAWSSQISLELNQQMASYASPSLEKSFLYKALGTSLAVCQDLVHIKSQLHLFLTATDYMEAPERQGVISILAFCAESHLDLTLNALQEFGATVSKVTIPGFISRLKVLGITVANKDMNLKLTLIQNVMEISCAILETRDSQEFEFSYKLELLGYMLDFIKTEPLDSLTSPVRYQAVLAIGHLSKLKPSLTMEENRELLGQCFKSLFPLPPLEKMIEEDGTAKDALHIQSLYVRSLEALGKLVETLLEEEPTADWFQEMFELLRTWFSSGKEWERERALQASTQLLTAYRETVHSTYDPELSSRQFGVELSRLTNEERAVPLVVEKLINYIEMHGLYTEGIYGKSGSINKIKELRQGLDTDIDNVNLDDYNIHVIASVFKQWLRDLPNPLMTFELYKEFLRAMGLQERKETIRGVYSVIDQLSRTHLSTLERLIFHLVRIALQEETNRMSANALAIVFAPCILRCPDTTDPLQSVQDISKTTTCVELIVVEQMNKYRAHLKDINSLEFAENKAKSRLSLIRRSMPQETFHQFGSLIGAIAPYSCDSLATSRQWVFDCISCLLCIQGQPMNLGSVEEELRCLHEELTAAPDPEALFQASSKMARVVSKYFPPEQATAFIEATVESMLSASPTCATAAGLWMKVILKECGDAMLDKAKENAELLENLYSTTIASFSSSWEGIRAGAANLAGIILEHTDTQRMKWLDLEHLLMCK</sequence>
<evidence type="ECO:0000256" key="4">
    <source>
        <dbReference type="ARBA" id="ARBA00023136"/>
    </source>
</evidence>
<evidence type="ECO:0000256" key="1">
    <source>
        <dbReference type="ARBA" id="ARBA00004370"/>
    </source>
</evidence>
<evidence type="ECO:0000313" key="6">
    <source>
        <dbReference type="EMBL" id="KAH1182206.1"/>
    </source>
</evidence>
<dbReference type="GO" id="GO:0000146">
    <property type="term" value="F:microfilament motor activity"/>
    <property type="evidence" value="ECO:0007669"/>
    <property type="project" value="InterPro"/>
</dbReference>
<dbReference type="Pfam" id="PF21047">
    <property type="entry name" value="HEAT_Maestro"/>
    <property type="match status" value="1"/>
</dbReference>
<dbReference type="AlphaFoldDB" id="A0A9D4B695"/>
<dbReference type="Gene3D" id="1.10.555.10">
    <property type="entry name" value="Rho GTPase activation protein"/>
    <property type="match status" value="1"/>
</dbReference>
<evidence type="ECO:0000256" key="3">
    <source>
        <dbReference type="ARBA" id="ARBA00022490"/>
    </source>
</evidence>
<dbReference type="PANTHER" id="PTHR46184:SF3">
    <property type="entry name" value="UNCONVENTIONAL MYOSIN-IXA"/>
    <property type="match status" value="1"/>
</dbReference>
<dbReference type="GO" id="GO:0016020">
    <property type="term" value="C:membrane"/>
    <property type="evidence" value="ECO:0007669"/>
    <property type="project" value="UniProtKB-SubCell"/>
</dbReference>
<dbReference type="GO" id="GO:0005096">
    <property type="term" value="F:GTPase activator activity"/>
    <property type="evidence" value="ECO:0007669"/>
    <property type="project" value="InterPro"/>
</dbReference>
<evidence type="ECO:0000256" key="2">
    <source>
        <dbReference type="ARBA" id="ARBA00004496"/>
    </source>
</evidence>
<dbReference type="Proteomes" id="UP000827986">
    <property type="component" value="Unassembled WGS sequence"/>
</dbReference>
<proteinExistence type="predicted"/>
<dbReference type="InterPro" id="IPR000198">
    <property type="entry name" value="RhoGAP_dom"/>
</dbReference>
<dbReference type="InterPro" id="IPR048465">
    <property type="entry name" value="Maestro-like_HEAT"/>
</dbReference>
<evidence type="ECO:0000313" key="7">
    <source>
        <dbReference type="Proteomes" id="UP000827986"/>
    </source>
</evidence>
<evidence type="ECO:0000259" key="5">
    <source>
        <dbReference type="PROSITE" id="PS50238"/>
    </source>
</evidence>
<dbReference type="GO" id="GO:0035556">
    <property type="term" value="P:intracellular signal transduction"/>
    <property type="evidence" value="ECO:0007669"/>
    <property type="project" value="InterPro"/>
</dbReference>
<dbReference type="SMART" id="SM00324">
    <property type="entry name" value="RhoGAP"/>
    <property type="match status" value="1"/>
</dbReference>
<comment type="caution">
    <text evidence="6">The sequence shown here is derived from an EMBL/GenBank/DDBJ whole genome shotgun (WGS) entry which is preliminary data.</text>
</comment>
<gene>
    <name evidence="6" type="ORF">KIL84_009960</name>
</gene>
<keyword evidence="4" id="KW-0472">Membrane</keyword>
<accession>A0A9D4B695</accession>
<dbReference type="GO" id="GO:0005884">
    <property type="term" value="C:actin filament"/>
    <property type="evidence" value="ECO:0007669"/>
    <property type="project" value="TreeGrafter"/>
</dbReference>
<feature type="domain" description="Rho-GAP" evidence="5">
    <location>
        <begin position="318"/>
        <end position="506"/>
    </location>
</feature>
<dbReference type="SUPFAM" id="SSF48350">
    <property type="entry name" value="GTPase activation domain, GAP"/>
    <property type="match status" value="1"/>
</dbReference>
<comment type="subcellular location">
    <subcellularLocation>
        <location evidence="2">Cytoplasm</location>
    </subcellularLocation>
    <subcellularLocation>
        <location evidence="1">Membrane</location>
    </subcellularLocation>
</comment>
<dbReference type="Pfam" id="PF23210">
    <property type="entry name" value="HEAT_Maestro_2"/>
    <property type="match status" value="2"/>
</dbReference>
<dbReference type="PANTHER" id="PTHR46184">
    <property type="entry name" value="UNCONVENTIONAL MYOSIN-IXB-LIKE PROTEIN"/>
    <property type="match status" value="1"/>
</dbReference>
<dbReference type="InterPro" id="IPR008936">
    <property type="entry name" value="Rho_GTPase_activation_prot"/>
</dbReference>
<dbReference type="GO" id="GO:0044295">
    <property type="term" value="C:axonal growth cone"/>
    <property type="evidence" value="ECO:0007669"/>
    <property type="project" value="TreeGrafter"/>
</dbReference>
<dbReference type="SUPFAM" id="SSF48371">
    <property type="entry name" value="ARM repeat"/>
    <property type="match status" value="1"/>
</dbReference>
<dbReference type="GO" id="GO:0005737">
    <property type="term" value="C:cytoplasm"/>
    <property type="evidence" value="ECO:0007669"/>
    <property type="project" value="UniProtKB-SubCell"/>
</dbReference>
<dbReference type="InterPro" id="IPR055408">
    <property type="entry name" value="HEAT_MROH2B-like"/>
</dbReference>
<name>A0A9D4B695_9SAUR</name>
<dbReference type="EMBL" id="JAHDVG010000467">
    <property type="protein sequence ID" value="KAH1182206.1"/>
    <property type="molecule type" value="Genomic_DNA"/>
</dbReference>
<dbReference type="FunFam" id="1.10.555.10:FF:000009">
    <property type="entry name" value="unconventional myosin-IXa isoform X1"/>
    <property type="match status" value="1"/>
</dbReference>
<dbReference type="InterPro" id="IPR016024">
    <property type="entry name" value="ARM-type_fold"/>
</dbReference>
<protein>
    <recommendedName>
        <fullName evidence="5">Rho-GAP domain-containing protein</fullName>
    </recommendedName>
</protein>
<dbReference type="Pfam" id="PF00620">
    <property type="entry name" value="RhoGAP"/>
    <property type="match status" value="1"/>
</dbReference>
<keyword evidence="7" id="KW-1185">Reference proteome</keyword>
<dbReference type="InterPro" id="IPR046987">
    <property type="entry name" value="Myo9"/>
</dbReference>
<dbReference type="GO" id="GO:0045198">
    <property type="term" value="P:establishment of epithelial cell apical/basal polarity"/>
    <property type="evidence" value="ECO:0007669"/>
    <property type="project" value="TreeGrafter"/>
</dbReference>
<dbReference type="GO" id="GO:0051015">
    <property type="term" value="F:actin filament binding"/>
    <property type="evidence" value="ECO:0007669"/>
    <property type="project" value="TreeGrafter"/>
</dbReference>
<organism evidence="6 7">
    <name type="scientific">Mauremys mutica</name>
    <name type="common">yellowpond turtle</name>
    <dbReference type="NCBI Taxonomy" id="74926"/>
    <lineage>
        <taxon>Eukaryota</taxon>
        <taxon>Metazoa</taxon>
        <taxon>Chordata</taxon>
        <taxon>Craniata</taxon>
        <taxon>Vertebrata</taxon>
        <taxon>Euteleostomi</taxon>
        <taxon>Archelosauria</taxon>
        <taxon>Testudinata</taxon>
        <taxon>Testudines</taxon>
        <taxon>Cryptodira</taxon>
        <taxon>Durocryptodira</taxon>
        <taxon>Testudinoidea</taxon>
        <taxon>Geoemydidae</taxon>
        <taxon>Geoemydinae</taxon>
        <taxon>Mauremys</taxon>
    </lineage>
</organism>
<dbReference type="PROSITE" id="PS50238">
    <property type="entry name" value="RHOGAP"/>
    <property type="match status" value="1"/>
</dbReference>
<feature type="non-terminal residue" evidence="6">
    <location>
        <position position="1"/>
    </location>
</feature>
<keyword evidence="3" id="KW-0963">Cytoplasm</keyword>